<dbReference type="SUPFAM" id="SSF159245">
    <property type="entry name" value="AttH-like"/>
    <property type="match status" value="1"/>
</dbReference>
<dbReference type="EMBL" id="JADGJH010001148">
    <property type="protein sequence ID" value="KAJ3117871.1"/>
    <property type="molecule type" value="Genomic_DNA"/>
</dbReference>
<comment type="caution">
    <text evidence="1">The sequence shown here is derived from an EMBL/GenBank/DDBJ whole genome shotgun (WGS) entry which is preliminary data.</text>
</comment>
<dbReference type="AlphaFoldDB" id="A0AAD5SY50"/>
<accession>A0AAD5SY50</accession>
<dbReference type="GO" id="GO:0009976">
    <property type="term" value="F:tocopherol cyclase activity"/>
    <property type="evidence" value="ECO:0007669"/>
    <property type="project" value="InterPro"/>
</dbReference>
<proteinExistence type="predicted"/>
<keyword evidence="2" id="KW-1185">Reference proteome</keyword>
<dbReference type="InterPro" id="IPR025893">
    <property type="entry name" value="Tocopherol_cyclase"/>
</dbReference>
<evidence type="ECO:0000313" key="2">
    <source>
        <dbReference type="Proteomes" id="UP001211907"/>
    </source>
</evidence>
<gene>
    <name evidence="1" type="ORF">HK100_000725</name>
</gene>
<evidence type="ECO:0000313" key="1">
    <source>
        <dbReference type="EMBL" id="KAJ3117871.1"/>
    </source>
</evidence>
<dbReference type="Proteomes" id="UP001211907">
    <property type="component" value="Unassembled WGS sequence"/>
</dbReference>
<dbReference type="Pfam" id="PF14249">
    <property type="entry name" value="Tocopherol_cycl"/>
    <property type="match status" value="1"/>
</dbReference>
<evidence type="ECO:0008006" key="3">
    <source>
        <dbReference type="Google" id="ProtNLM"/>
    </source>
</evidence>
<sequence>MFSLVALNFNRDTAVNAYRLDDTTSLKTNGYDWWWHNFVAVSRVDKSLRPFFIEYYIINPGLTPDSVTLGCDGKNRPSYAMMKVGTWGKDAVQLHNFYPPAQFKASHENMEVSIGSNFANDTQLKGSVHVSEADSARPEFFSDAGSISWDLTANKILSFDTGYATRKPFRSTNLLEMSWFVRGMKTEYSGTVTFNNQIYDVFPDRSYGYQDKNWGTEYTNPWIWLSCNKFVSRNTRQQLNLTSLDVGGGRVRIGGISVGTQILLAFYYEGVLHEFSFTNPLLLSSVTPIITQTDTHVTWKIEAKNINSKVELDFSAEKSLGLKINYESPDGNIKHKNLHNFGYAKGTLKFYTKSNFSYILVDTLDGDMGGAEYGEY</sequence>
<name>A0AAD5SY50_9FUNG</name>
<reference evidence="1" key="1">
    <citation type="submission" date="2020-05" db="EMBL/GenBank/DDBJ databases">
        <title>Phylogenomic resolution of chytrid fungi.</title>
        <authorList>
            <person name="Stajich J.E."/>
            <person name="Amses K."/>
            <person name="Simmons R."/>
            <person name="Seto K."/>
            <person name="Myers J."/>
            <person name="Bonds A."/>
            <person name="Quandt C.A."/>
            <person name="Barry K."/>
            <person name="Liu P."/>
            <person name="Grigoriev I."/>
            <person name="Longcore J.E."/>
            <person name="James T.Y."/>
        </authorList>
    </citation>
    <scope>NUCLEOTIDE SEQUENCE</scope>
    <source>
        <strain evidence="1">JEL0513</strain>
    </source>
</reference>
<organism evidence="1 2">
    <name type="scientific">Physocladia obscura</name>
    <dbReference type="NCBI Taxonomy" id="109957"/>
    <lineage>
        <taxon>Eukaryota</taxon>
        <taxon>Fungi</taxon>
        <taxon>Fungi incertae sedis</taxon>
        <taxon>Chytridiomycota</taxon>
        <taxon>Chytridiomycota incertae sedis</taxon>
        <taxon>Chytridiomycetes</taxon>
        <taxon>Chytridiales</taxon>
        <taxon>Chytriomycetaceae</taxon>
        <taxon>Physocladia</taxon>
    </lineage>
</organism>
<protein>
    <recommendedName>
        <fullName evidence="3">AttH domain-containing protein</fullName>
    </recommendedName>
</protein>